<dbReference type="PANTHER" id="PTHR23236">
    <property type="entry name" value="EUKARYOTIC TRANSLATION INITIATION FACTOR 4B/4H"/>
    <property type="match status" value="1"/>
</dbReference>
<dbReference type="EMBL" id="JALLPJ020001418">
    <property type="protein sequence ID" value="KAL3764513.1"/>
    <property type="molecule type" value="Genomic_DNA"/>
</dbReference>
<dbReference type="InterPro" id="IPR000504">
    <property type="entry name" value="RRM_dom"/>
</dbReference>
<evidence type="ECO:0000313" key="9">
    <source>
        <dbReference type="Proteomes" id="UP001530400"/>
    </source>
</evidence>
<dbReference type="CDD" id="cd12395">
    <property type="entry name" value="RRM2_RBM34"/>
    <property type="match status" value="1"/>
</dbReference>
<comment type="caution">
    <text evidence="8">The sequence shown here is derived from an EMBL/GenBank/DDBJ whole genome shotgun (WGS) entry which is preliminary data.</text>
</comment>
<feature type="region of interest" description="Disordered" evidence="6">
    <location>
        <begin position="31"/>
        <end position="74"/>
    </location>
</feature>
<dbReference type="InterPro" id="IPR012677">
    <property type="entry name" value="Nucleotide-bd_a/b_plait_sf"/>
</dbReference>
<keyword evidence="4" id="KW-0539">Nucleus</keyword>
<organism evidence="8 9">
    <name type="scientific">Cyclotella atomus</name>
    <dbReference type="NCBI Taxonomy" id="382360"/>
    <lineage>
        <taxon>Eukaryota</taxon>
        <taxon>Sar</taxon>
        <taxon>Stramenopiles</taxon>
        <taxon>Ochrophyta</taxon>
        <taxon>Bacillariophyta</taxon>
        <taxon>Coscinodiscophyceae</taxon>
        <taxon>Thalassiosirophycidae</taxon>
        <taxon>Stephanodiscales</taxon>
        <taxon>Stephanodiscaceae</taxon>
        <taxon>Cyclotella</taxon>
    </lineage>
</organism>
<keyword evidence="9" id="KW-1185">Reference proteome</keyword>
<feature type="region of interest" description="Disordered" evidence="6">
    <location>
        <begin position="278"/>
        <end position="369"/>
    </location>
</feature>
<feature type="compositionally biased region" description="Low complexity" evidence="6">
    <location>
        <begin position="308"/>
        <end position="320"/>
    </location>
</feature>
<evidence type="ECO:0000256" key="3">
    <source>
        <dbReference type="ARBA" id="ARBA00022884"/>
    </source>
</evidence>
<sequence length="369" mass="40216">MSLMKSIFGGEASSAKKDDLFHSPVIPKVVASLPKNKSDESKSTESNVDAGQQSTPTVSDTAKKTYATRSSKEVDKSEEERTIFCGNLPPDISRKALASIFKECGKVSSSRLRSLAVAGVKLPPNQVGNQNLMRKVCVNTGKLLDTTAKKTAQGYVVFESVDSVEAALKLNNTTYEGYTIRVDHASPTIDSSHSVFVGNLPYGAEEESLRFHFLDALKADDDTIVTGVRIIRDKETQKCKGFGYVTFSDASYVPLALELHSSTYMKREIRVMISGKRFKGKKGDEPKNSFEGQRATVATGKKKRKLSEGASAAASTLSAGKPKRRKARSDKNPAAKSGLSKRAVTEQKVNKRVKKLEKRATKGMGKKKH</sequence>
<gene>
    <name evidence="8" type="ORF">ACHAWO_007030</name>
</gene>
<dbReference type="Gene3D" id="3.30.70.330">
    <property type="match status" value="2"/>
</dbReference>
<dbReference type="Pfam" id="PF00076">
    <property type="entry name" value="RRM_1"/>
    <property type="match status" value="2"/>
</dbReference>
<dbReference type="AlphaFoldDB" id="A0ABD3MNQ6"/>
<comment type="similarity">
    <text evidence="2">Belongs to the RRM RBM34 family.</text>
</comment>
<evidence type="ECO:0000256" key="5">
    <source>
        <dbReference type="PROSITE-ProRule" id="PRU00176"/>
    </source>
</evidence>
<proteinExistence type="inferred from homology"/>
<feature type="domain" description="RRM" evidence="7">
    <location>
        <begin position="193"/>
        <end position="276"/>
    </location>
</feature>
<evidence type="ECO:0000259" key="7">
    <source>
        <dbReference type="PROSITE" id="PS50102"/>
    </source>
</evidence>
<dbReference type="GO" id="GO:0003723">
    <property type="term" value="F:RNA binding"/>
    <property type="evidence" value="ECO:0007669"/>
    <property type="project" value="UniProtKB-UniRule"/>
</dbReference>
<dbReference type="SMART" id="SM00360">
    <property type="entry name" value="RRM"/>
    <property type="match status" value="2"/>
</dbReference>
<dbReference type="CDD" id="cd12394">
    <property type="entry name" value="RRM1_RBM34"/>
    <property type="match status" value="1"/>
</dbReference>
<name>A0ABD3MNQ6_9STRA</name>
<feature type="domain" description="RRM" evidence="7">
    <location>
        <begin position="81"/>
        <end position="187"/>
    </location>
</feature>
<comment type="subcellular location">
    <subcellularLocation>
        <location evidence="1">Nucleus</location>
        <location evidence="1">Nucleolus</location>
    </subcellularLocation>
</comment>
<reference evidence="8 9" key="1">
    <citation type="submission" date="2024-10" db="EMBL/GenBank/DDBJ databases">
        <title>Updated reference genomes for cyclostephanoid diatoms.</title>
        <authorList>
            <person name="Roberts W.R."/>
            <person name="Alverson A.J."/>
        </authorList>
    </citation>
    <scope>NUCLEOTIDE SEQUENCE [LARGE SCALE GENOMIC DNA]</scope>
    <source>
        <strain evidence="8 9">AJA010-31</strain>
    </source>
</reference>
<evidence type="ECO:0000256" key="1">
    <source>
        <dbReference type="ARBA" id="ARBA00004604"/>
    </source>
</evidence>
<evidence type="ECO:0000256" key="6">
    <source>
        <dbReference type="SAM" id="MobiDB-lite"/>
    </source>
</evidence>
<dbReference type="GO" id="GO:0005730">
    <property type="term" value="C:nucleolus"/>
    <property type="evidence" value="ECO:0007669"/>
    <property type="project" value="UniProtKB-SubCell"/>
</dbReference>
<dbReference type="PANTHER" id="PTHR23236:SF25">
    <property type="entry name" value="RNA-BINDING PROTEIN 34"/>
    <property type="match status" value="1"/>
</dbReference>
<evidence type="ECO:0000256" key="4">
    <source>
        <dbReference type="ARBA" id="ARBA00023242"/>
    </source>
</evidence>
<dbReference type="InterPro" id="IPR035979">
    <property type="entry name" value="RBD_domain_sf"/>
</dbReference>
<accession>A0ABD3MNQ6</accession>
<evidence type="ECO:0000256" key="2">
    <source>
        <dbReference type="ARBA" id="ARBA00007077"/>
    </source>
</evidence>
<dbReference type="InterPro" id="IPR034221">
    <property type="entry name" value="RBM34_RRM2"/>
</dbReference>
<keyword evidence="3 5" id="KW-0694">RNA-binding</keyword>
<dbReference type="Proteomes" id="UP001530400">
    <property type="component" value="Unassembled WGS sequence"/>
</dbReference>
<evidence type="ECO:0000313" key="8">
    <source>
        <dbReference type="EMBL" id="KAL3764513.1"/>
    </source>
</evidence>
<dbReference type="PROSITE" id="PS50102">
    <property type="entry name" value="RRM"/>
    <property type="match status" value="2"/>
</dbReference>
<protein>
    <recommendedName>
        <fullName evidence="7">RRM domain-containing protein</fullName>
    </recommendedName>
</protein>
<dbReference type="SUPFAM" id="SSF54928">
    <property type="entry name" value="RNA-binding domain, RBD"/>
    <property type="match status" value="2"/>
</dbReference>
<feature type="compositionally biased region" description="Polar residues" evidence="6">
    <location>
        <begin position="44"/>
        <end position="60"/>
    </location>
</feature>